<accession>A0A813CGK0</accession>
<proteinExistence type="predicted"/>
<dbReference type="PANTHER" id="PTHR45890">
    <property type="entry name" value="AARF DOMAIN CONTAINING KINASE 2 (PREDICTED)"/>
    <property type="match status" value="1"/>
</dbReference>
<dbReference type="EMBL" id="CAJNJA010096031">
    <property type="protein sequence ID" value="CAE7942222.1"/>
    <property type="molecule type" value="Genomic_DNA"/>
</dbReference>
<name>A0A813CGK0_9DINO</name>
<dbReference type="PANTHER" id="PTHR45890:SF1">
    <property type="entry name" value="AARF DOMAIN CONTAINING KINASE 2"/>
    <property type="match status" value="1"/>
</dbReference>
<organism evidence="1 2">
    <name type="scientific">Symbiodinium necroappetens</name>
    <dbReference type="NCBI Taxonomy" id="1628268"/>
    <lineage>
        <taxon>Eukaryota</taxon>
        <taxon>Sar</taxon>
        <taxon>Alveolata</taxon>
        <taxon>Dinophyceae</taxon>
        <taxon>Suessiales</taxon>
        <taxon>Symbiodiniaceae</taxon>
        <taxon>Symbiodinium</taxon>
    </lineage>
</organism>
<dbReference type="OrthoDB" id="414733at2759"/>
<sequence>MALPRPLAQGSPEVALVTWEEGVCLSEVIRRPFTASSMEDSEIAARMTAAKMLARVFWKLLFRHRIALGGLCAGNVLLRTAMDDEDHYQVVLLRCGLCRQVDQATVDDVREIASAVHRGASPRELGELFLSRVHGRAGGRPEEVVDPEGFYSSIASLLGLTCLAESGGSGVTQPLRGALLLHRGLEKLRSHGVRASAAHLQVATAAVAAHGVCSRLDPFSDGCLYEALLEVEGGKF</sequence>
<dbReference type="AlphaFoldDB" id="A0A813CGK0"/>
<protein>
    <submittedName>
        <fullName evidence="1">Uncharacterized protein</fullName>
    </submittedName>
</protein>
<keyword evidence="2" id="KW-1185">Reference proteome</keyword>
<dbReference type="InterPro" id="IPR052402">
    <property type="entry name" value="ADCK_kinase"/>
</dbReference>
<comment type="caution">
    <text evidence="1">The sequence shown here is derived from an EMBL/GenBank/DDBJ whole genome shotgun (WGS) entry which is preliminary data.</text>
</comment>
<evidence type="ECO:0000313" key="1">
    <source>
        <dbReference type="EMBL" id="CAE7942222.1"/>
    </source>
</evidence>
<reference evidence="1" key="1">
    <citation type="submission" date="2021-02" db="EMBL/GenBank/DDBJ databases">
        <authorList>
            <person name="Dougan E. K."/>
            <person name="Rhodes N."/>
            <person name="Thang M."/>
            <person name="Chan C."/>
        </authorList>
    </citation>
    <scope>NUCLEOTIDE SEQUENCE</scope>
</reference>
<evidence type="ECO:0000313" key="2">
    <source>
        <dbReference type="Proteomes" id="UP000601435"/>
    </source>
</evidence>
<gene>
    <name evidence="1" type="ORF">SNEC2469_LOCUS34579</name>
</gene>
<dbReference type="Proteomes" id="UP000601435">
    <property type="component" value="Unassembled WGS sequence"/>
</dbReference>